<name>A0A1G6NIM4_9BACI</name>
<reference evidence="3" key="1">
    <citation type="submission" date="2016-09" db="EMBL/GenBank/DDBJ databases">
        <authorList>
            <person name="Varghese N."/>
            <person name="Submissions S."/>
        </authorList>
    </citation>
    <scope>NUCLEOTIDE SEQUENCE [LARGE SCALE GENOMIC DNA]</scope>
    <source>
        <strain evidence="3">25nlg</strain>
    </source>
</reference>
<dbReference type="RefSeq" id="WP_090776553.1">
    <property type="nucleotide sequence ID" value="NZ_FMYM01000012.1"/>
</dbReference>
<evidence type="ECO:0000313" key="2">
    <source>
        <dbReference type="EMBL" id="SDC67177.1"/>
    </source>
</evidence>
<dbReference type="AlphaFoldDB" id="A0A1G6NIM4"/>
<dbReference type="GO" id="GO:0005840">
    <property type="term" value="C:ribosome"/>
    <property type="evidence" value="ECO:0007669"/>
    <property type="project" value="UniProtKB-KW"/>
</dbReference>
<organism evidence="2 3">
    <name type="scientific">Shouchella lonarensis</name>
    <dbReference type="NCBI Taxonomy" id="1464122"/>
    <lineage>
        <taxon>Bacteria</taxon>
        <taxon>Bacillati</taxon>
        <taxon>Bacillota</taxon>
        <taxon>Bacilli</taxon>
        <taxon>Bacillales</taxon>
        <taxon>Bacillaceae</taxon>
        <taxon>Shouchella</taxon>
    </lineage>
</organism>
<dbReference type="Pfam" id="PF00583">
    <property type="entry name" value="Acetyltransf_1"/>
    <property type="match status" value="1"/>
</dbReference>
<dbReference type="PROSITE" id="PS51186">
    <property type="entry name" value="GNAT"/>
    <property type="match status" value="1"/>
</dbReference>
<dbReference type="PANTHER" id="PTHR47542:SF2">
    <property type="entry name" value="ACYL-COA N-ACYLTRANSFERASES (NAT) SUPERFAMILY PROTEIN"/>
    <property type="match status" value="1"/>
</dbReference>
<dbReference type="PANTHER" id="PTHR47542">
    <property type="entry name" value="ACYL-COA N-ACYLTRANSFERASES (NAT) SUPERFAMILY PROTEIN"/>
    <property type="match status" value="1"/>
</dbReference>
<dbReference type="Gene3D" id="3.40.630.30">
    <property type="match status" value="1"/>
</dbReference>
<sequence length="292" mass="33291">MNQQVEQVNFKELASFLASMNQLPQHHVGYCGSKAAEILSTLEEDFSPTDFVVQYGQGEIIGALGFEVDMERKEIELWGPFVQAPNWEEIADQLWHQRVSLLSGTETYTCWSFYNEQNSTAITWMKQKQATFTGRACILQVTSNSCKRYGIGVEQLQRDNEAAFIALHDELFPNTYYSGREIVERLNEEQVVYVVKEAKEMVGYVYVEGQKAFKEGSIEFIGVKENARKKGYGKRLLSQAVHFLFEAIGVEDITLCVDTDQQAAINLYKSIGFTEKHTLEAYKLAVTARKER</sequence>
<dbReference type="OrthoDB" id="87299at2"/>
<evidence type="ECO:0000259" key="1">
    <source>
        <dbReference type="PROSITE" id="PS51186"/>
    </source>
</evidence>
<evidence type="ECO:0000313" key="3">
    <source>
        <dbReference type="Proteomes" id="UP000242662"/>
    </source>
</evidence>
<feature type="domain" description="N-acetyltransferase" evidence="1">
    <location>
        <begin position="151"/>
        <end position="292"/>
    </location>
</feature>
<keyword evidence="2" id="KW-0687">Ribonucleoprotein</keyword>
<dbReference type="SUPFAM" id="SSF55729">
    <property type="entry name" value="Acyl-CoA N-acyltransferases (Nat)"/>
    <property type="match status" value="1"/>
</dbReference>
<dbReference type="InterPro" id="IPR016181">
    <property type="entry name" value="Acyl_CoA_acyltransferase"/>
</dbReference>
<proteinExistence type="predicted"/>
<dbReference type="STRING" id="1464122.SAMN05421737_11281"/>
<dbReference type="CDD" id="cd04301">
    <property type="entry name" value="NAT_SF"/>
    <property type="match status" value="1"/>
</dbReference>
<dbReference type="GO" id="GO:0016747">
    <property type="term" value="F:acyltransferase activity, transferring groups other than amino-acyl groups"/>
    <property type="evidence" value="ECO:0007669"/>
    <property type="project" value="InterPro"/>
</dbReference>
<keyword evidence="2" id="KW-0689">Ribosomal protein</keyword>
<dbReference type="EMBL" id="FMYM01000012">
    <property type="protein sequence ID" value="SDC67177.1"/>
    <property type="molecule type" value="Genomic_DNA"/>
</dbReference>
<keyword evidence="3" id="KW-1185">Reference proteome</keyword>
<dbReference type="InterPro" id="IPR000182">
    <property type="entry name" value="GNAT_dom"/>
</dbReference>
<dbReference type="Proteomes" id="UP000242662">
    <property type="component" value="Unassembled WGS sequence"/>
</dbReference>
<protein>
    <submittedName>
        <fullName evidence="2">Ribosomal protein S18 acetylase RimI</fullName>
    </submittedName>
</protein>
<gene>
    <name evidence="2" type="ORF">SAMN05421737_11281</name>
</gene>
<accession>A0A1G6NIM4</accession>